<feature type="transmembrane region" description="Helical" evidence="6">
    <location>
        <begin position="75"/>
        <end position="95"/>
    </location>
</feature>
<dbReference type="PANTHER" id="PTHR31632">
    <property type="entry name" value="IRON TRANSPORTER FTH1"/>
    <property type="match status" value="1"/>
</dbReference>
<keyword evidence="4 6" id="KW-1133">Transmembrane helix</keyword>
<evidence type="ECO:0000256" key="2">
    <source>
        <dbReference type="ARBA" id="ARBA00008333"/>
    </source>
</evidence>
<comment type="subcellular location">
    <subcellularLocation>
        <location evidence="1">Membrane</location>
        <topology evidence="1">Multi-pass membrane protein</topology>
    </subcellularLocation>
</comment>
<protein>
    <recommendedName>
        <fullName evidence="8">Iron permease FTR1 family protein</fullName>
    </recommendedName>
</protein>
<feature type="transmembrane region" description="Helical" evidence="6">
    <location>
        <begin position="277"/>
        <end position="294"/>
    </location>
</feature>
<evidence type="ECO:0000256" key="1">
    <source>
        <dbReference type="ARBA" id="ARBA00004141"/>
    </source>
</evidence>
<dbReference type="Pfam" id="PF03239">
    <property type="entry name" value="FTR1"/>
    <property type="match status" value="1"/>
</dbReference>
<dbReference type="InterPro" id="IPR004923">
    <property type="entry name" value="FTR1/Fip1/EfeU"/>
</dbReference>
<organism evidence="7">
    <name type="scientific">marine metagenome</name>
    <dbReference type="NCBI Taxonomy" id="408172"/>
    <lineage>
        <taxon>unclassified sequences</taxon>
        <taxon>metagenomes</taxon>
        <taxon>ecological metagenomes</taxon>
    </lineage>
</organism>
<feature type="transmembrane region" description="Helical" evidence="6">
    <location>
        <begin position="37"/>
        <end position="55"/>
    </location>
</feature>
<feature type="transmembrane region" description="Helical" evidence="6">
    <location>
        <begin position="6"/>
        <end position="25"/>
    </location>
</feature>
<evidence type="ECO:0000256" key="3">
    <source>
        <dbReference type="ARBA" id="ARBA00022692"/>
    </source>
</evidence>
<gene>
    <name evidence="7" type="ORF">METZ01_LOCUS31405</name>
</gene>
<dbReference type="PANTHER" id="PTHR31632:SF2">
    <property type="entry name" value="PLASMA MEMBRANE IRON PERMEASE"/>
    <property type="match status" value="1"/>
</dbReference>
<keyword evidence="5 6" id="KW-0472">Membrane</keyword>
<keyword evidence="3 6" id="KW-0812">Transmembrane</keyword>
<comment type="similarity">
    <text evidence="2">Belongs to the oxidase-dependent Fe transporter (OFeT) (TC 9.A.10.1) family.</text>
</comment>
<evidence type="ECO:0000256" key="6">
    <source>
        <dbReference type="SAM" id="Phobius"/>
    </source>
</evidence>
<accession>A0A381QGT6</accession>
<evidence type="ECO:0000256" key="4">
    <source>
        <dbReference type="ARBA" id="ARBA00022989"/>
    </source>
</evidence>
<proteinExistence type="inferred from homology"/>
<dbReference type="AlphaFoldDB" id="A0A381QGT6"/>
<feature type="transmembrane region" description="Helical" evidence="6">
    <location>
        <begin position="144"/>
        <end position="163"/>
    </location>
</feature>
<evidence type="ECO:0000256" key="5">
    <source>
        <dbReference type="ARBA" id="ARBA00023136"/>
    </source>
</evidence>
<sequence length="304" mass="34641">MNEFIIVFRESLEACLIVGIIYTLLEKNNLHREIKQLWFGVFSALIASVIVGVLLNNIKESIGNASIEAMVESVFMFLTAGLLWYVIFWLSKHVSDRAGLEGQTQRAMATSGYGVFLVVFFAVLREGFETSIFLMGSFSILQTFSYIGFFTGMLTAILIGYFVVIQGRRVNLRSFFQVTTLLLVIFASGMVAYGTHEAEEFIVKGNHLDWIGLEEKQEISRVWDILQPKSELSENNNPASYSYNLSGNEKYTHLLHDKGRIGVFLKGFFGYNSNPNWPEFILWILSLILGIRLWRRFYFPSPTA</sequence>
<evidence type="ECO:0000313" key="7">
    <source>
        <dbReference type="EMBL" id="SUZ78551.1"/>
    </source>
</evidence>
<dbReference type="GO" id="GO:0015093">
    <property type="term" value="F:ferrous iron transmembrane transporter activity"/>
    <property type="evidence" value="ECO:0007669"/>
    <property type="project" value="TreeGrafter"/>
</dbReference>
<feature type="transmembrane region" description="Helical" evidence="6">
    <location>
        <begin position="175"/>
        <end position="194"/>
    </location>
</feature>
<dbReference type="EMBL" id="UINC01001358">
    <property type="protein sequence ID" value="SUZ78551.1"/>
    <property type="molecule type" value="Genomic_DNA"/>
</dbReference>
<evidence type="ECO:0008006" key="8">
    <source>
        <dbReference type="Google" id="ProtNLM"/>
    </source>
</evidence>
<name>A0A381QGT6_9ZZZZ</name>
<feature type="transmembrane region" description="Helical" evidence="6">
    <location>
        <begin position="107"/>
        <end position="124"/>
    </location>
</feature>
<reference evidence="7" key="1">
    <citation type="submission" date="2018-05" db="EMBL/GenBank/DDBJ databases">
        <authorList>
            <person name="Lanie J.A."/>
            <person name="Ng W.-L."/>
            <person name="Kazmierczak K.M."/>
            <person name="Andrzejewski T.M."/>
            <person name="Davidsen T.M."/>
            <person name="Wayne K.J."/>
            <person name="Tettelin H."/>
            <person name="Glass J.I."/>
            <person name="Rusch D."/>
            <person name="Podicherti R."/>
            <person name="Tsui H.-C.T."/>
            <person name="Winkler M.E."/>
        </authorList>
    </citation>
    <scope>NUCLEOTIDE SEQUENCE</scope>
</reference>
<dbReference type="GO" id="GO:0033573">
    <property type="term" value="C:high-affinity iron permease complex"/>
    <property type="evidence" value="ECO:0007669"/>
    <property type="project" value="InterPro"/>
</dbReference>